<dbReference type="Proteomes" id="UP001159427">
    <property type="component" value="Unassembled WGS sequence"/>
</dbReference>
<keyword evidence="2" id="KW-1185">Reference proteome</keyword>
<gene>
    <name evidence="1" type="ORF">PEVE_00033853</name>
</gene>
<dbReference type="EMBL" id="CALNXI010000506">
    <property type="protein sequence ID" value="CAH3028351.1"/>
    <property type="molecule type" value="Genomic_DNA"/>
</dbReference>
<comment type="caution">
    <text evidence="1">The sequence shown here is derived from an EMBL/GenBank/DDBJ whole genome shotgun (WGS) entry which is preliminary data.</text>
</comment>
<accession>A0ABN8MHY0</accession>
<evidence type="ECO:0000313" key="2">
    <source>
        <dbReference type="Proteomes" id="UP001159427"/>
    </source>
</evidence>
<proteinExistence type="predicted"/>
<protein>
    <submittedName>
        <fullName evidence="1">Uncharacterized protein</fullName>
    </submittedName>
</protein>
<sequence>MLHLQPFTTVTGGALGVDLEAEKLARDHGLAVDILIPPCHPISKSLRPLSRAELAEAIRATLKAAFCLNKELESLISVQYVHRNYHVVKKSDLTLALGRFQATSNMIHGRTVWAVEFAKLMKKILYVYDQIYMWFWYRHDQDLFCSSD</sequence>
<organism evidence="1 2">
    <name type="scientific">Porites evermanni</name>
    <dbReference type="NCBI Taxonomy" id="104178"/>
    <lineage>
        <taxon>Eukaryota</taxon>
        <taxon>Metazoa</taxon>
        <taxon>Cnidaria</taxon>
        <taxon>Anthozoa</taxon>
        <taxon>Hexacorallia</taxon>
        <taxon>Scleractinia</taxon>
        <taxon>Fungiina</taxon>
        <taxon>Poritidae</taxon>
        <taxon>Porites</taxon>
    </lineage>
</organism>
<evidence type="ECO:0000313" key="1">
    <source>
        <dbReference type="EMBL" id="CAH3028351.1"/>
    </source>
</evidence>
<reference evidence="1 2" key="1">
    <citation type="submission" date="2022-05" db="EMBL/GenBank/DDBJ databases">
        <authorList>
            <consortium name="Genoscope - CEA"/>
            <person name="William W."/>
        </authorList>
    </citation>
    <scope>NUCLEOTIDE SEQUENCE [LARGE SCALE GENOMIC DNA]</scope>
</reference>
<feature type="non-terminal residue" evidence="1">
    <location>
        <position position="148"/>
    </location>
</feature>
<dbReference type="Gene3D" id="3.40.50.450">
    <property type="match status" value="1"/>
</dbReference>
<name>A0ABN8MHY0_9CNID</name>